<name>A0A448X3W0_9PLAT</name>
<reference evidence="2" key="1">
    <citation type="submission" date="2018-11" db="EMBL/GenBank/DDBJ databases">
        <authorList>
            <consortium name="Pathogen Informatics"/>
        </authorList>
    </citation>
    <scope>NUCLEOTIDE SEQUENCE</scope>
</reference>
<keyword evidence="3" id="KW-1185">Reference proteome</keyword>
<feature type="compositionally biased region" description="Basic and acidic residues" evidence="1">
    <location>
        <begin position="62"/>
        <end position="79"/>
    </location>
</feature>
<dbReference type="Proteomes" id="UP000784294">
    <property type="component" value="Unassembled WGS sequence"/>
</dbReference>
<evidence type="ECO:0000313" key="3">
    <source>
        <dbReference type="Proteomes" id="UP000784294"/>
    </source>
</evidence>
<dbReference type="EMBL" id="CAAALY010085712">
    <property type="protein sequence ID" value="VEL27221.1"/>
    <property type="molecule type" value="Genomic_DNA"/>
</dbReference>
<dbReference type="AlphaFoldDB" id="A0A448X3W0"/>
<gene>
    <name evidence="2" type="ORF">PXEA_LOCUS20661</name>
</gene>
<proteinExistence type="predicted"/>
<feature type="region of interest" description="Disordered" evidence="1">
    <location>
        <begin position="28"/>
        <end position="79"/>
    </location>
</feature>
<evidence type="ECO:0000256" key="1">
    <source>
        <dbReference type="SAM" id="MobiDB-lite"/>
    </source>
</evidence>
<protein>
    <submittedName>
        <fullName evidence="2">Uncharacterized protein</fullName>
    </submittedName>
</protein>
<sequence>MATRSNLYFSPEIDLSAMTEEVNRYSGSVKRDYGGPSRQGILRGRPSNRSAEIVQRLQANDNEIKRSGTSRNQEKESCF</sequence>
<accession>A0A448X3W0</accession>
<evidence type="ECO:0000313" key="2">
    <source>
        <dbReference type="EMBL" id="VEL27221.1"/>
    </source>
</evidence>
<organism evidence="2 3">
    <name type="scientific">Protopolystoma xenopodis</name>
    <dbReference type="NCBI Taxonomy" id="117903"/>
    <lineage>
        <taxon>Eukaryota</taxon>
        <taxon>Metazoa</taxon>
        <taxon>Spiralia</taxon>
        <taxon>Lophotrochozoa</taxon>
        <taxon>Platyhelminthes</taxon>
        <taxon>Monogenea</taxon>
        <taxon>Polyopisthocotylea</taxon>
        <taxon>Polystomatidea</taxon>
        <taxon>Polystomatidae</taxon>
        <taxon>Protopolystoma</taxon>
    </lineage>
</organism>
<comment type="caution">
    <text evidence="2">The sequence shown here is derived from an EMBL/GenBank/DDBJ whole genome shotgun (WGS) entry which is preliminary data.</text>
</comment>